<name>A0A7J7KYT0_9MAGN</name>
<feature type="non-terminal residue" evidence="1">
    <location>
        <position position="71"/>
    </location>
</feature>
<evidence type="ECO:0000313" key="1">
    <source>
        <dbReference type="EMBL" id="KAF6135531.1"/>
    </source>
</evidence>
<comment type="caution">
    <text evidence="1">The sequence shown here is derived from an EMBL/GenBank/DDBJ whole genome shotgun (WGS) entry which is preliminary data.</text>
</comment>
<evidence type="ECO:0000313" key="2">
    <source>
        <dbReference type="Proteomes" id="UP000541444"/>
    </source>
</evidence>
<gene>
    <name evidence="1" type="ORF">GIB67_015384</name>
</gene>
<dbReference type="AlphaFoldDB" id="A0A7J7KYT0"/>
<dbReference type="Proteomes" id="UP000541444">
    <property type="component" value="Unassembled WGS sequence"/>
</dbReference>
<keyword evidence="2" id="KW-1185">Reference proteome</keyword>
<accession>A0A7J7KYT0</accession>
<sequence length="71" mass="8176">SKCWGFELCRFSGNTSPHFIWQSEVAFLTVYENCSHGDQIGFTKIRLGKTRFRWSIIIFSSSYKLNGSSMS</sequence>
<reference evidence="1 2" key="1">
    <citation type="journal article" date="2020" name="IScience">
        <title>Genome Sequencing of the Endangered Kingdonia uniflora (Circaeasteraceae, Ranunculales) Reveals Potential Mechanisms of Evolutionary Specialization.</title>
        <authorList>
            <person name="Sun Y."/>
            <person name="Deng T."/>
            <person name="Zhang A."/>
            <person name="Moore M.J."/>
            <person name="Landis J.B."/>
            <person name="Lin N."/>
            <person name="Zhang H."/>
            <person name="Zhang X."/>
            <person name="Huang J."/>
            <person name="Zhang X."/>
            <person name="Sun H."/>
            <person name="Wang H."/>
        </authorList>
    </citation>
    <scope>NUCLEOTIDE SEQUENCE [LARGE SCALE GENOMIC DNA]</scope>
    <source>
        <strain evidence="1">TB1705</strain>
        <tissue evidence="1">Leaf</tissue>
    </source>
</reference>
<protein>
    <submittedName>
        <fullName evidence="1">Uncharacterized protein</fullName>
    </submittedName>
</protein>
<proteinExistence type="predicted"/>
<dbReference type="EMBL" id="JACGCM010002784">
    <property type="protein sequence ID" value="KAF6135531.1"/>
    <property type="molecule type" value="Genomic_DNA"/>
</dbReference>
<organism evidence="1 2">
    <name type="scientific">Kingdonia uniflora</name>
    <dbReference type="NCBI Taxonomy" id="39325"/>
    <lineage>
        <taxon>Eukaryota</taxon>
        <taxon>Viridiplantae</taxon>
        <taxon>Streptophyta</taxon>
        <taxon>Embryophyta</taxon>
        <taxon>Tracheophyta</taxon>
        <taxon>Spermatophyta</taxon>
        <taxon>Magnoliopsida</taxon>
        <taxon>Ranunculales</taxon>
        <taxon>Circaeasteraceae</taxon>
        <taxon>Kingdonia</taxon>
    </lineage>
</organism>